<name>A0AAJ2R581_DELAC</name>
<accession>A0AAJ2R581</accession>
<comment type="caution">
    <text evidence="3">The sequence shown here is derived from an EMBL/GenBank/DDBJ whole genome shotgun (WGS) entry which is preliminary data.</text>
</comment>
<keyword evidence="1" id="KW-0472">Membrane</keyword>
<evidence type="ECO:0000313" key="4">
    <source>
        <dbReference type="Proteomes" id="UP001287445"/>
    </source>
</evidence>
<proteinExistence type="predicted"/>
<sequence length="123" mass="13147">MKKSIFSKVSQATLLVAVMMHESVFAALPNIPTPQGGGIGGAQVQDGDWMGQMGAYFKAGISILALVLAGLSFIKVMGGGLRKWNEYSRGQAEFADLKEFFIVGVILIVFIVMMANYALSVLA</sequence>
<dbReference type="RefSeq" id="WP_319076895.1">
    <property type="nucleotide sequence ID" value="NZ_JAWWMZ010000021.1"/>
</dbReference>
<evidence type="ECO:0000313" key="3">
    <source>
        <dbReference type="EMBL" id="MDX4957816.1"/>
    </source>
</evidence>
<dbReference type="NCBIfam" id="TIGR03745">
    <property type="entry name" value="conj_TIGR03745"/>
    <property type="match status" value="1"/>
</dbReference>
<dbReference type="AlphaFoldDB" id="A0AAJ2R581"/>
<dbReference type="InterPro" id="IPR021356">
    <property type="entry name" value="Integr_conj_element_PFL4702"/>
</dbReference>
<keyword evidence="1" id="KW-0812">Transmembrane</keyword>
<organism evidence="3 4">
    <name type="scientific">Delftia acidovorans</name>
    <name type="common">Pseudomonas acidovorans</name>
    <name type="synonym">Comamonas acidovorans</name>
    <dbReference type="NCBI Taxonomy" id="80866"/>
    <lineage>
        <taxon>Bacteria</taxon>
        <taxon>Pseudomonadati</taxon>
        <taxon>Pseudomonadota</taxon>
        <taxon>Betaproteobacteria</taxon>
        <taxon>Burkholderiales</taxon>
        <taxon>Comamonadaceae</taxon>
        <taxon>Delftia</taxon>
    </lineage>
</organism>
<evidence type="ECO:0000256" key="2">
    <source>
        <dbReference type="SAM" id="SignalP"/>
    </source>
</evidence>
<feature type="transmembrane region" description="Helical" evidence="1">
    <location>
        <begin position="55"/>
        <end position="78"/>
    </location>
</feature>
<protein>
    <submittedName>
        <fullName evidence="3">TIGR03745 family integrating conjugative element membrane protein</fullName>
    </submittedName>
</protein>
<dbReference type="Proteomes" id="UP001287445">
    <property type="component" value="Unassembled WGS sequence"/>
</dbReference>
<keyword evidence="1" id="KW-1133">Transmembrane helix</keyword>
<reference evidence="3" key="1">
    <citation type="submission" date="2023-11" db="EMBL/GenBank/DDBJ databases">
        <title>Identification and selenium tolerance of Delftia acidovorans R3-25.</title>
        <authorList>
            <person name="Zhang S."/>
            <person name="Liu Y."/>
            <person name="Guo Y."/>
        </authorList>
    </citation>
    <scope>NUCLEOTIDE SEQUENCE</scope>
    <source>
        <strain evidence="3">R3-25</strain>
    </source>
</reference>
<dbReference type="Pfam" id="PF11190">
    <property type="entry name" value="DUF2976"/>
    <property type="match status" value="1"/>
</dbReference>
<feature type="signal peptide" evidence="2">
    <location>
        <begin position="1"/>
        <end position="26"/>
    </location>
</feature>
<gene>
    <name evidence="3" type="ORF">SGN30_30730</name>
</gene>
<dbReference type="EMBL" id="JAWWMZ010000021">
    <property type="protein sequence ID" value="MDX4957816.1"/>
    <property type="molecule type" value="Genomic_DNA"/>
</dbReference>
<evidence type="ECO:0000256" key="1">
    <source>
        <dbReference type="SAM" id="Phobius"/>
    </source>
</evidence>
<keyword evidence="2" id="KW-0732">Signal</keyword>
<feature type="chain" id="PRO_5042583691" evidence="2">
    <location>
        <begin position="27"/>
        <end position="123"/>
    </location>
</feature>
<feature type="transmembrane region" description="Helical" evidence="1">
    <location>
        <begin position="99"/>
        <end position="119"/>
    </location>
</feature>